<gene>
    <name evidence="3" type="ORF">METZ01_LOCUS299809</name>
</gene>
<sequence>MLWTGFQRPKRLEFDLESLTDRYGKFSAQPFERGFAVTIGHAMRRVLL</sequence>
<dbReference type="SUPFAM" id="SSF55257">
    <property type="entry name" value="RBP11-like subunits of RNA polymerase"/>
    <property type="match status" value="1"/>
</dbReference>
<dbReference type="Gene3D" id="3.30.1360.10">
    <property type="entry name" value="RNA polymerase, RBP11-like subunit"/>
    <property type="match status" value="1"/>
</dbReference>
<feature type="non-terminal residue" evidence="3">
    <location>
        <position position="48"/>
    </location>
</feature>
<evidence type="ECO:0000313" key="3">
    <source>
        <dbReference type="EMBL" id="SVC46955.1"/>
    </source>
</evidence>
<reference evidence="3" key="1">
    <citation type="submission" date="2018-05" db="EMBL/GenBank/DDBJ databases">
        <authorList>
            <person name="Lanie J.A."/>
            <person name="Ng W.-L."/>
            <person name="Kazmierczak K.M."/>
            <person name="Andrzejewski T.M."/>
            <person name="Davidsen T.M."/>
            <person name="Wayne K.J."/>
            <person name="Tettelin H."/>
            <person name="Glass J.I."/>
            <person name="Rusch D."/>
            <person name="Podicherti R."/>
            <person name="Tsui H.-C.T."/>
            <person name="Winkler M.E."/>
        </authorList>
    </citation>
    <scope>NUCLEOTIDE SEQUENCE</scope>
</reference>
<keyword evidence="1" id="KW-0240">DNA-directed RNA polymerase</keyword>
<dbReference type="EMBL" id="UINC01092942">
    <property type="protein sequence ID" value="SVC46955.1"/>
    <property type="molecule type" value="Genomic_DNA"/>
</dbReference>
<proteinExistence type="predicted"/>
<keyword evidence="2" id="KW-0804">Transcription</keyword>
<dbReference type="GO" id="GO:0006351">
    <property type="term" value="P:DNA-templated transcription"/>
    <property type="evidence" value="ECO:0007669"/>
    <property type="project" value="InterPro"/>
</dbReference>
<name>A0A382MFV0_9ZZZZ</name>
<dbReference type="GO" id="GO:0046983">
    <property type="term" value="F:protein dimerization activity"/>
    <property type="evidence" value="ECO:0007669"/>
    <property type="project" value="InterPro"/>
</dbReference>
<dbReference type="GO" id="GO:0000428">
    <property type="term" value="C:DNA-directed RNA polymerase complex"/>
    <property type="evidence" value="ECO:0007669"/>
    <property type="project" value="UniProtKB-KW"/>
</dbReference>
<dbReference type="AlphaFoldDB" id="A0A382MFV0"/>
<dbReference type="InterPro" id="IPR036603">
    <property type="entry name" value="RBP11-like"/>
</dbReference>
<organism evidence="3">
    <name type="scientific">marine metagenome</name>
    <dbReference type="NCBI Taxonomy" id="408172"/>
    <lineage>
        <taxon>unclassified sequences</taxon>
        <taxon>metagenomes</taxon>
        <taxon>ecological metagenomes</taxon>
    </lineage>
</organism>
<accession>A0A382MFV0</accession>
<evidence type="ECO:0008006" key="4">
    <source>
        <dbReference type="Google" id="ProtNLM"/>
    </source>
</evidence>
<evidence type="ECO:0000256" key="1">
    <source>
        <dbReference type="ARBA" id="ARBA00022478"/>
    </source>
</evidence>
<protein>
    <recommendedName>
        <fullName evidence="4">DNA-directed RNA polymerase RpoA/D/Rpb3-type domain-containing protein</fullName>
    </recommendedName>
</protein>
<evidence type="ECO:0000256" key="2">
    <source>
        <dbReference type="ARBA" id="ARBA00023163"/>
    </source>
</evidence>